<keyword evidence="3" id="KW-1185">Reference proteome</keyword>
<evidence type="ECO:0000313" key="2">
    <source>
        <dbReference type="EMBL" id="CAH0002514.1"/>
    </source>
</evidence>
<reference evidence="2" key="1">
    <citation type="submission" date="2021-10" db="EMBL/GenBank/DDBJ databases">
        <authorList>
            <person name="Piombo E."/>
        </authorList>
    </citation>
    <scope>NUCLEOTIDE SEQUENCE</scope>
</reference>
<feature type="chain" id="PRO_5040291443" evidence="1">
    <location>
        <begin position="21"/>
        <end position="78"/>
    </location>
</feature>
<dbReference type="OrthoDB" id="10289636at2759"/>
<accession>A0A9N9UUN7</accession>
<name>A0A9N9UUN7_9HYPO</name>
<sequence length="78" mass="8414">MQFSNIFLLAAAIFSTSATACKCLHSSTKEPIPESTESCCGIAGGNYVGDDCTIDSLQNNNLYDFRICCAYRSALEDC</sequence>
<comment type="caution">
    <text evidence="2">The sequence shown here is derived from an EMBL/GenBank/DDBJ whole genome shotgun (WGS) entry which is preliminary data.</text>
</comment>
<dbReference type="AlphaFoldDB" id="A0A9N9UUN7"/>
<evidence type="ECO:0000313" key="3">
    <source>
        <dbReference type="Proteomes" id="UP000754883"/>
    </source>
</evidence>
<dbReference type="EMBL" id="CABFNO020001560">
    <property type="protein sequence ID" value="CAH0002514.1"/>
    <property type="molecule type" value="Genomic_DNA"/>
</dbReference>
<evidence type="ECO:0000256" key="1">
    <source>
        <dbReference type="SAM" id="SignalP"/>
    </source>
</evidence>
<proteinExistence type="predicted"/>
<keyword evidence="1" id="KW-0732">Signal</keyword>
<dbReference type="Proteomes" id="UP000754883">
    <property type="component" value="Unassembled WGS sequence"/>
</dbReference>
<gene>
    <name evidence="2" type="ORF">CBYS24578_00002066</name>
</gene>
<organism evidence="2 3">
    <name type="scientific">Clonostachys byssicola</name>
    <dbReference type="NCBI Taxonomy" id="160290"/>
    <lineage>
        <taxon>Eukaryota</taxon>
        <taxon>Fungi</taxon>
        <taxon>Dikarya</taxon>
        <taxon>Ascomycota</taxon>
        <taxon>Pezizomycotina</taxon>
        <taxon>Sordariomycetes</taxon>
        <taxon>Hypocreomycetidae</taxon>
        <taxon>Hypocreales</taxon>
        <taxon>Bionectriaceae</taxon>
        <taxon>Clonostachys</taxon>
    </lineage>
</organism>
<protein>
    <submittedName>
        <fullName evidence="2">Uncharacterized protein</fullName>
    </submittedName>
</protein>
<feature type="signal peptide" evidence="1">
    <location>
        <begin position="1"/>
        <end position="20"/>
    </location>
</feature>